<sequence length="514" mass="55753">MRNNQPVTQREFEIPDDATLMSTTDTQSYINYANAAFIHASGFSQDEIQNQPHNIVRHPDMPQEAFADLWATLKGGEPWTALIKNRRKNGDYYWVRANAIPVVRNGRTSGYMSVRTKPSREEVEAAETLYRQFREHKAGKRRFHKGLIIRTGMSAWMSMFKTMPLRWRIRTALLAAAPLILGAASLTGIRGIALAEFSASALACLLVVSLWLERQISRPMEQVLGHALRVASGESQKAVHIDRVDEIGMTLRTISQLGLMFRWLIDDVSEQVIAVQRAIKEIAQGNNDLSQRTEQAASNVQQTASSMSQMTATVKSNAETAMQANTLSGSASDAAAKGGKAVAEVISTMSEITASSHKIADIIGVIDGIAFQTNILALNAAVEAARAGDQGRGFAVVAGEVRALAQRSANAAKEIKNLISTSVEKVETGSSLVNDAGKTMDEIVAQVKRVSDLIAEIRSATEEQSGGVSQIDQAVSDLDNITQQNAALVEQSTAASDSLTQQATRLVEAVSVFR</sequence>
<dbReference type="GO" id="GO:0005886">
    <property type="term" value="C:plasma membrane"/>
    <property type="evidence" value="ECO:0007669"/>
    <property type="project" value="UniProtKB-SubCell"/>
</dbReference>
<dbReference type="GO" id="GO:0004888">
    <property type="term" value="F:transmembrane signaling receptor activity"/>
    <property type="evidence" value="ECO:0007669"/>
    <property type="project" value="InterPro"/>
</dbReference>
<dbReference type="SMART" id="SM00086">
    <property type="entry name" value="PAC"/>
    <property type="match status" value="1"/>
</dbReference>
<keyword evidence="14" id="KW-1185">Reference proteome</keyword>
<dbReference type="InterPro" id="IPR003660">
    <property type="entry name" value="HAMP_dom"/>
</dbReference>
<dbReference type="EMBL" id="JAKLJA010000066">
    <property type="protein sequence ID" value="MCG5078638.1"/>
    <property type="molecule type" value="Genomic_DNA"/>
</dbReference>
<dbReference type="InterPro" id="IPR004089">
    <property type="entry name" value="MCPsignal_dom"/>
</dbReference>
<keyword evidence="4" id="KW-0145">Chemotaxis</keyword>
<organism evidence="13 14">
    <name type="scientific">Paraburkholderia tagetis</name>
    <dbReference type="NCBI Taxonomy" id="2913261"/>
    <lineage>
        <taxon>Bacteria</taxon>
        <taxon>Pseudomonadati</taxon>
        <taxon>Pseudomonadota</taxon>
        <taxon>Betaproteobacteria</taxon>
        <taxon>Burkholderiales</taxon>
        <taxon>Burkholderiaceae</taxon>
        <taxon>Paraburkholderia</taxon>
    </lineage>
</organism>
<dbReference type="AlphaFoldDB" id="A0A9X1UND1"/>
<dbReference type="NCBIfam" id="TIGR00229">
    <property type="entry name" value="sensory_box"/>
    <property type="match status" value="1"/>
</dbReference>
<dbReference type="InterPro" id="IPR013655">
    <property type="entry name" value="PAS_fold_3"/>
</dbReference>
<dbReference type="SMART" id="SM00283">
    <property type="entry name" value="MA"/>
    <property type="match status" value="1"/>
</dbReference>
<accession>A0A9X1UND1</accession>
<keyword evidence="6 11" id="KW-0812">Transmembrane</keyword>
<evidence type="ECO:0000256" key="11">
    <source>
        <dbReference type="SAM" id="Phobius"/>
    </source>
</evidence>
<evidence type="ECO:0000256" key="5">
    <source>
        <dbReference type="ARBA" id="ARBA00022519"/>
    </source>
</evidence>
<feature type="domain" description="Methyl-accepting transducer" evidence="12">
    <location>
        <begin position="271"/>
        <end position="500"/>
    </location>
</feature>
<keyword evidence="2" id="KW-1003">Cell membrane</keyword>
<dbReference type="RefSeq" id="WP_238468622.1">
    <property type="nucleotide sequence ID" value="NZ_JAKLJA010000066.1"/>
</dbReference>
<dbReference type="PANTHER" id="PTHR43531:SF7">
    <property type="entry name" value="AEROTAXIS RECEPTOR"/>
    <property type="match status" value="1"/>
</dbReference>
<dbReference type="FunFam" id="1.10.287.950:FF:000001">
    <property type="entry name" value="Methyl-accepting chemotaxis sensory transducer"/>
    <property type="match status" value="1"/>
</dbReference>
<evidence type="ECO:0000256" key="1">
    <source>
        <dbReference type="ARBA" id="ARBA00004429"/>
    </source>
</evidence>
<dbReference type="PANTHER" id="PTHR43531">
    <property type="entry name" value="PROTEIN ICFG"/>
    <property type="match status" value="1"/>
</dbReference>
<name>A0A9X1UND1_9BURK</name>
<keyword evidence="8 11" id="KW-0472">Membrane</keyword>
<keyword evidence="3" id="KW-0488">Methylation</keyword>
<comment type="caution">
    <text evidence="13">The sequence shown here is derived from an EMBL/GenBank/DDBJ whole genome shotgun (WGS) entry which is preliminary data.</text>
</comment>
<proteinExistence type="inferred from homology"/>
<dbReference type="FunFam" id="3.30.450.20:FF:000046">
    <property type="entry name" value="Aerotaxis sensor receptor"/>
    <property type="match status" value="1"/>
</dbReference>
<dbReference type="Gene3D" id="3.30.450.20">
    <property type="entry name" value="PAS domain"/>
    <property type="match status" value="1"/>
</dbReference>
<dbReference type="GO" id="GO:0052131">
    <property type="term" value="P:positive aerotaxis"/>
    <property type="evidence" value="ECO:0007669"/>
    <property type="project" value="UniProtKB-ARBA"/>
</dbReference>
<dbReference type="Pfam" id="PF00015">
    <property type="entry name" value="MCPsignal"/>
    <property type="match status" value="1"/>
</dbReference>
<evidence type="ECO:0000259" key="12">
    <source>
        <dbReference type="PROSITE" id="PS50111"/>
    </source>
</evidence>
<dbReference type="CDD" id="cd00130">
    <property type="entry name" value="PAS"/>
    <property type="match status" value="1"/>
</dbReference>
<evidence type="ECO:0000256" key="10">
    <source>
        <dbReference type="PROSITE-ProRule" id="PRU00284"/>
    </source>
</evidence>
<dbReference type="SUPFAM" id="SSF58104">
    <property type="entry name" value="Methyl-accepting chemotaxis protein (MCP) signaling domain"/>
    <property type="match status" value="1"/>
</dbReference>
<evidence type="ECO:0000256" key="6">
    <source>
        <dbReference type="ARBA" id="ARBA00022692"/>
    </source>
</evidence>
<dbReference type="PROSITE" id="PS50111">
    <property type="entry name" value="CHEMOTAXIS_TRANSDUC_2"/>
    <property type="match status" value="1"/>
</dbReference>
<evidence type="ECO:0000313" key="13">
    <source>
        <dbReference type="EMBL" id="MCG5078638.1"/>
    </source>
</evidence>
<comment type="similarity">
    <text evidence="9">Belongs to the methyl-accepting chemotaxis (MCP) protein family.</text>
</comment>
<dbReference type="Pfam" id="PF00672">
    <property type="entry name" value="HAMP"/>
    <property type="match status" value="1"/>
</dbReference>
<dbReference type="Proteomes" id="UP001139308">
    <property type="component" value="Unassembled WGS sequence"/>
</dbReference>
<dbReference type="InterPro" id="IPR004090">
    <property type="entry name" value="Chemotax_Me-accpt_rcpt"/>
</dbReference>
<evidence type="ECO:0000256" key="3">
    <source>
        <dbReference type="ARBA" id="ARBA00022481"/>
    </source>
</evidence>
<dbReference type="InterPro" id="IPR001610">
    <property type="entry name" value="PAC"/>
</dbReference>
<dbReference type="InterPro" id="IPR000014">
    <property type="entry name" value="PAS"/>
</dbReference>
<comment type="subcellular location">
    <subcellularLocation>
        <location evidence="1">Cell inner membrane</location>
        <topology evidence="1">Multi-pass membrane protein</topology>
    </subcellularLocation>
</comment>
<keyword evidence="10" id="KW-0807">Transducer</keyword>
<evidence type="ECO:0000256" key="9">
    <source>
        <dbReference type="ARBA" id="ARBA00029447"/>
    </source>
</evidence>
<evidence type="ECO:0000256" key="7">
    <source>
        <dbReference type="ARBA" id="ARBA00022989"/>
    </source>
</evidence>
<dbReference type="SUPFAM" id="SSF55785">
    <property type="entry name" value="PYP-like sensor domain (PAS domain)"/>
    <property type="match status" value="1"/>
</dbReference>
<dbReference type="InterPro" id="IPR035965">
    <property type="entry name" value="PAS-like_dom_sf"/>
</dbReference>
<dbReference type="Pfam" id="PF08447">
    <property type="entry name" value="PAS_3"/>
    <property type="match status" value="1"/>
</dbReference>
<dbReference type="GO" id="GO:0007165">
    <property type="term" value="P:signal transduction"/>
    <property type="evidence" value="ECO:0007669"/>
    <property type="project" value="UniProtKB-KW"/>
</dbReference>
<dbReference type="InterPro" id="IPR051310">
    <property type="entry name" value="MCP_chemotaxis"/>
</dbReference>
<reference evidence="13" key="1">
    <citation type="submission" date="2022-01" db="EMBL/GenBank/DDBJ databases">
        <title>Genome sequence and assembly of Parabukholderia sp. RG36.</title>
        <authorList>
            <person name="Chhetri G."/>
        </authorList>
    </citation>
    <scope>NUCLEOTIDE SEQUENCE</scope>
    <source>
        <strain evidence="13">RG36</strain>
    </source>
</reference>
<evidence type="ECO:0000256" key="4">
    <source>
        <dbReference type="ARBA" id="ARBA00022500"/>
    </source>
</evidence>
<evidence type="ECO:0000256" key="2">
    <source>
        <dbReference type="ARBA" id="ARBA00022475"/>
    </source>
</evidence>
<keyword evidence="5" id="KW-0997">Cell inner membrane</keyword>
<evidence type="ECO:0000313" key="14">
    <source>
        <dbReference type="Proteomes" id="UP001139308"/>
    </source>
</evidence>
<evidence type="ECO:0000256" key="8">
    <source>
        <dbReference type="ARBA" id="ARBA00023136"/>
    </source>
</evidence>
<protein>
    <submittedName>
        <fullName evidence="13">Methyl-accepting chemotaxis protein</fullName>
    </submittedName>
</protein>
<gene>
    <name evidence="13" type="ORF">L5014_35830</name>
</gene>
<feature type="transmembrane region" description="Helical" evidence="11">
    <location>
        <begin position="167"/>
        <end position="186"/>
    </location>
</feature>
<keyword evidence="7 11" id="KW-1133">Transmembrane helix</keyword>
<dbReference type="CDD" id="cd11386">
    <property type="entry name" value="MCP_signal"/>
    <property type="match status" value="1"/>
</dbReference>
<dbReference type="PRINTS" id="PR00260">
    <property type="entry name" value="CHEMTRNSDUCR"/>
</dbReference>
<dbReference type="Gene3D" id="1.10.287.950">
    <property type="entry name" value="Methyl-accepting chemotaxis protein"/>
    <property type="match status" value="1"/>
</dbReference>